<dbReference type="FunFam" id="1.10.418.10:FF:000032">
    <property type="entry name" value="utrophin isoform X1"/>
    <property type="match status" value="1"/>
</dbReference>
<feature type="domain" description="Calponin-homology (CH)" evidence="4">
    <location>
        <begin position="134"/>
        <end position="239"/>
    </location>
</feature>
<keyword evidence="1" id="KW-0677">Repeat</keyword>
<feature type="coiled-coil region" evidence="2">
    <location>
        <begin position="1309"/>
        <end position="1362"/>
    </location>
</feature>
<dbReference type="SUPFAM" id="SSF47576">
    <property type="entry name" value="Calponin-homology domain, CH-domain"/>
    <property type="match status" value="1"/>
</dbReference>
<dbReference type="Gene3D" id="1.10.418.10">
    <property type="entry name" value="Calponin-like domain"/>
    <property type="match status" value="2"/>
</dbReference>
<keyword evidence="2" id="KW-0175">Coiled coil</keyword>
<dbReference type="Proteomes" id="UP000324832">
    <property type="component" value="Unassembled WGS sequence"/>
</dbReference>
<dbReference type="InterPro" id="IPR036872">
    <property type="entry name" value="CH_dom_sf"/>
</dbReference>
<reference evidence="5 6" key="1">
    <citation type="submission" date="2017-07" db="EMBL/GenBank/DDBJ databases">
        <authorList>
            <person name="Talla V."/>
            <person name="Backstrom N."/>
        </authorList>
    </citation>
    <scope>NUCLEOTIDE SEQUENCE [LARGE SCALE GENOMIC DNA]</scope>
</reference>
<keyword evidence="6" id="KW-1185">Reference proteome</keyword>
<dbReference type="Pfam" id="PF00435">
    <property type="entry name" value="Spectrin"/>
    <property type="match status" value="1"/>
</dbReference>
<evidence type="ECO:0000313" key="5">
    <source>
        <dbReference type="EMBL" id="VVC94725.1"/>
    </source>
</evidence>
<feature type="compositionally biased region" description="Polar residues" evidence="3">
    <location>
        <begin position="1516"/>
        <end position="1536"/>
    </location>
</feature>
<dbReference type="InterPro" id="IPR001715">
    <property type="entry name" value="CH_dom"/>
</dbReference>
<accession>A0A5E4QCN5</accession>
<gene>
    <name evidence="5" type="ORF">LSINAPIS_LOCUS6614</name>
</gene>
<dbReference type="PANTHER" id="PTHR11915">
    <property type="entry name" value="SPECTRIN/FILAMIN RELATED CYTOSKELETAL PROTEIN"/>
    <property type="match status" value="1"/>
</dbReference>
<dbReference type="SMART" id="SM00033">
    <property type="entry name" value="CH"/>
    <property type="match status" value="2"/>
</dbReference>
<evidence type="ECO:0000313" key="6">
    <source>
        <dbReference type="Proteomes" id="UP000324832"/>
    </source>
</evidence>
<name>A0A5E4QCN5_9NEOP</name>
<dbReference type="Pfam" id="PF00307">
    <property type="entry name" value="CH"/>
    <property type="match status" value="2"/>
</dbReference>
<evidence type="ECO:0000256" key="1">
    <source>
        <dbReference type="ARBA" id="ARBA00022737"/>
    </source>
</evidence>
<dbReference type="CDD" id="cd00176">
    <property type="entry name" value="SPEC"/>
    <property type="match status" value="1"/>
</dbReference>
<feature type="region of interest" description="Disordered" evidence="3">
    <location>
        <begin position="1502"/>
        <end position="1536"/>
    </location>
</feature>
<feature type="compositionally biased region" description="Basic and acidic residues" evidence="3">
    <location>
        <begin position="1502"/>
        <end position="1515"/>
    </location>
</feature>
<protein>
    <recommendedName>
        <fullName evidence="4">Calponin-homology (CH) domain-containing protein</fullName>
    </recommendedName>
</protein>
<evidence type="ECO:0000256" key="3">
    <source>
        <dbReference type="SAM" id="MobiDB-lite"/>
    </source>
</evidence>
<feature type="region of interest" description="Disordered" evidence="3">
    <location>
        <begin position="1438"/>
        <end position="1477"/>
    </location>
</feature>
<sequence>MALPSPLRQRKLTWIVEIGEYPPYRTGPYEEHLNYSKNEREDVQKKTFAKWINSQLAKNGKPPVDDLFQDLRDGEVLLSLLEILTGQQFKRERGHMRVHHLNNVNAALRLVWSIILHWQVHYHLKELMSELQQTNLEKTLLSWCRNHTESYAGVNVTNFTTSWSDGLAFNALLHRWRPHLFDFDTLVAESETRRLEHAFSLAHTHLGIDRLLDPEDVNTPNPDKKSIMMYVMCLFQSLPTPDTQPLTEAALAANNEKFLLDLSEQQWRVGAVLEEGARLIRDAALTKDEANEVRLQMRLLNSRWEELRVRAMERQSELHAKLMKAQHTHLDNFREWLTKTEDRMSRMETAQQSAGEALEAAQQLHAELRTQQPLVDALADCVVVVDDEMEHDTSVTEIEDQLRALGERWSHACQWIVQRLQRLQGLQALHERGAQLKSDADALETELKQMETYPVSEIGEVLERISQLQRCKHSISVQRSAIAEHLQRLPALEEASFSEAAEELNDRLDALEMILMVQVDRIKELGFEVDMNSDAQTDTSTVTTTLTLHASKKPRLSAPDFQCMNKLESSGRSEELIEVIQRVQKESSSQATDFAHVEEIQRRLGAQRELAEEAKMHAENIDKLKRRWEGIQKSLLDIRNMMNLLEDKENFYKNLEVIQNEINEKHAWKDKMLTDRPTNNQLIHLRNKIRSMRQYEVRLKELNAQSIILLTKALPKSHKDEIEADTKRINDAFEELFTHLSKREVEIKLALNKKPLEHHEDEYSNVKRRIEEMQSGLISEHAMLSTSDVVEKKLAELYKMKRDFDGLQTSYDNAIRDRKQNYERGSVEELNMRSSVENLVTRFHDSRAILAQKISKLEKGKELLESFESNMREVNQYVERVEEFVKTHTALPHGDVTELEKLVIESNNLDEEKKKYKTEIETIVRIRDEILEDCDDALAKTIKNDVKDLQKRFEITNESFKLNESLRRSLEKSENVFRRIAEIEKWLEVIENEIPKEDECAIRDSGELYQMKTRFQTLKDKCDEKTTEFRSLNEAGNDILLAAEQGAGGVARRLTHLNALWTRVTHCIYERYNTERVERIEAIGRQLIEAHIMPQWIQAEIDNIAHRFNDLNEQAQGRIRELEAAAKEAARSEVYIDNIHQWILQLKTRERSRDLPDEKQLTSEWESQRAVLRTVEEQRKLDEVREQYLTKRDAGNEQQQDQSEQRIEIRLQRAHDSLLERFYRTLSEIKSEVESIIKSGRKMVEEKTVPEPQEFSKKIDSLKELYNKLGAHVTESKSRLETALLTAREIQNDLQSLMSWLQGLGNVGKQTLELEMSRMEAIKDKLNANYVEFSKICEPMYLGNLREQIDNINERWEHLKRHGLGKKETELEVLQRYLNDIDQELESPETMTVAKLKLLKTEVRAKASEVDAMDNKALTKQWERIVEKITVRVSASDFDDKKPTATSTPIKDEKSKKQVQVVAMSPKPNQEVDDNRDEVVPKLKLTMSPLLSTKSYIPISKEKKLHNEKYQRTDDNSQVSENNEPPESPDASSTIRSRFGSACDTEVEQFEIAAQKMARRLHVMLLTLGGVASERDPAKRLEILKNQLGAIAPDAAALISRGDSLVYAKHKENPQMAEYLQTHFQDKLRNKWSMVMSEIESKRNAAIKAEDDVKELTGLIEKLQKWVKEYKSGDVVDGENDCERIQELVRELKAQRVAYPERAAADVCTAFNCVRDAYDAALPKKDKKGKDTEGNEAVTRINRAREAVASVMTALRSHPLNGRDYDDFPMQEDALSRIKSSMSEAGVAVEEAENSRRRASSERVKRVADKLRDEWSSLQTAWSSCQTNWAALYAALERDGESLDSLEGDIDTMDKQDVKLLNEFQEKLSEVERNVRDTVNAGAAVVRACGGALARDVLEQLDALRDRLAALTDRDAEELLRGQTKNADYIKNIRDELQQSPVKEKETEIREVIENYNNIERECVAAKQTVSPEVRERVLKLKEDWGFIRNACERETSRASPVKREEDRKSESPVTGNLRCIEFFIVVYLLYSRIFLH</sequence>
<dbReference type="InterPro" id="IPR002017">
    <property type="entry name" value="Spectrin_repeat"/>
</dbReference>
<feature type="coiled-coil region" evidence="2">
    <location>
        <begin position="1861"/>
        <end position="1914"/>
    </location>
</feature>
<dbReference type="SMART" id="SM00150">
    <property type="entry name" value="SPEC"/>
    <property type="match status" value="6"/>
</dbReference>
<feature type="coiled-coil region" evidence="2">
    <location>
        <begin position="1105"/>
        <end position="1132"/>
    </location>
</feature>
<organism evidence="5 6">
    <name type="scientific">Leptidea sinapis</name>
    <dbReference type="NCBI Taxonomy" id="189913"/>
    <lineage>
        <taxon>Eukaryota</taxon>
        <taxon>Metazoa</taxon>
        <taxon>Ecdysozoa</taxon>
        <taxon>Arthropoda</taxon>
        <taxon>Hexapoda</taxon>
        <taxon>Insecta</taxon>
        <taxon>Pterygota</taxon>
        <taxon>Neoptera</taxon>
        <taxon>Endopterygota</taxon>
        <taxon>Lepidoptera</taxon>
        <taxon>Glossata</taxon>
        <taxon>Ditrysia</taxon>
        <taxon>Papilionoidea</taxon>
        <taxon>Pieridae</taxon>
        <taxon>Dismorphiinae</taxon>
        <taxon>Leptidea</taxon>
    </lineage>
</organism>
<feature type="coiled-coil region" evidence="2">
    <location>
        <begin position="607"/>
        <end position="661"/>
    </location>
</feature>
<proteinExistence type="predicted"/>
<dbReference type="InterPro" id="IPR018159">
    <property type="entry name" value="Spectrin/alpha-actinin"/>
</dbReference>
<dbReference type="EMBL" id="FZQP02002114">
    <property type="protein sequence ID" value="VVC94725.1"/>
    <property type="molecule type" value="Genomic_DNA"/>
</dbReference>
<dbReference type="SUPFAM" id="SSF46966">
    <property type="entry name" value="Spectrin repeat"/>
    <property type="match status" value="5"/>
</dbReference>
<evidence type="ECO:0000256" key="2">
    <source>
        <dbReference type="SAM" id="Coils"/>
    </source>
</evidence>
<feature type="coiled-coil region" evidence="2">
    <location>
        <begin position="1942"/>
        <end position="1969"/>
    </location>
</feature>
<dbReference type="Gene3D" id="1.20.58.60">
    <property type="match status" value="5"/>
</dbReference>
<dbReference type="GO" id="GO:0005737">
    <property type="term" value="C:cytoplasm"/>
    <property type="evidence" value="ECO:0007669"/>
    <property type="project" value="UniProtKB-ARBA"/>
</dbReference>
<evidence type="ECO:0000259" key="4">
    <source>
        <dbReference type="PROSITE" id="PS50021"/>
    </source>
</evidence>
<dbReference type="PROSITE" id="PS50021">
    <property type="entry name" value="CH"/>
    <property type="match status" value="1"/>
</dbReference>